<dbReference type="EMBL" id="KZ345818">
    <property type="protein sequence ID" value="PIO71898.1"/>
    <property type="molecule type" value="Genomic_DNA"/>
</dbReference>
<gene>
    <name evidence="2" type="ORF">TELCIR_06187</name>
</gene>
<accession>A0A2G9UNS1</accession>
<dbReference type="Proteomes" id="UP000230423">
    <property type="component" value="Unassembled WGS sequence"/>
</dbReference>
<dbReference type="OrthoDB" id="5836208at2759"/>
<evidence type="ECO:0000256" key="1">
    <source>
        <dbReference type="SAM" id="MobiDB-lite"/>
    </source>
</evidence>
<proteinExistence type="predicted"/>
<name>A0A2G9UNS1_TELCI</name>
<organism evidence="2 3">
    <name type="scientific">Teladorsagia circumcincta</name>
    <name type="common">Brown stomach worm</name>
    <name type="synonym">Ostertagia circumcincta</name>
    <dbReference type="NCBI Taxonomy" id="45464"/>
    <lineage>
        <taxon>Eukaryota</taxon>
        <taxon>Metazoa</taxon>
        <taxon>Ecdysozoa</taxon>
        <taxon>Nematoda</taxon>
        <taxon>Chromadorea</taxon>
        <taxon>Rhabditida</taxon>
        <taxon>Rhabditina</taxon>
        <taxon>Rhabditomorpha</taxon>
        <taxon>Strongyloidea</taxon>
        <taxon>Trichostrongylidae</taxon>
        <taxon>Teladorsagia</taxon>
    </lineage>
</organism>
<reference evidence="2 3" key="1">
    <citation type="submission" date="2015-09" db="EMBL/GenBank/DDBJ databases">
        <title>Draft genome of the parasitic nematode Teladorsagia circumcincta isolate WARC Sus (inbred).</title>
        <authorList>
            <person name="Mitreva M."/>
        </authorList>
    </citation>
    <scope>NUCLEOTIDE SEQUENCE [LARGE SCALE GENOMIC DNA]</scope>
    <source>
        <strain evidence="2 3">S</strain>
    </source>
</reference>
<evidence type="ECO:0000313" key="2">
    <source>
        <dbReference type="EMBL" id="PIO71898.1"/>
    </source>
</evidence>
<protein>
    <submittedName>
        <fullName evidence="2">Uncharacterized protein</fullName>
    </submittedName>
</protein>
<feature type="region of interest" description="Disordered" evidence="1">
    <location>
        <begin position="99"/>
        <end position="125"/>
    </location>
</feature>
<dbReference type="AlphaFoldDB" id="A0A2G9UNS1"/>
<feature type="region of interest" description="Disordered" evidence="1">
    <location>
        <begin position="1"/>
        <end position="20"/>
    </location>
</feature>
<evidence type="ECO:0000313" key="3">
    <source>
        <dbReference type="Proteomes" id="UP000230423"/>
    </source>
</evidence>
<keyword evidence="3" id="KW-1185">Reference proteome</keyword>
<sequence>MFSKKRTGQNSKLDDLLRAGASGRKPAVDIDKAVSSTTHRLVKEVIAFKKQTAVHDTTEQYRNSGFSILEPEKEPLAKSRLAGLVSSNKLPRTVLIRTTHSRNVVKKHLKSSKRKNRQKKKGQTK</sequence>